<dbReference type="GO" id="GO:0005654">
    <property type="term" value="C:nucleoplasm"/>
    <property type="evidence" value="ECO:0007669"/>
    <property type="project" value="UniProtKB-SubCell"/>
</dbReference>
<evidence type="ECO:0000256" key="10">
    <source>
        <dbReference type="SAM" id="MobiDB-lite"/>
    </source>
</evidence>
<feature type="region of interest" description="Disordered" evidence="10">
    <location>
        <begin position="3057"/>
        <end position="3386"/>
    </location>
</feature>
<reference evidence="12 13" key="1">
    <citation type="submission" date="2016-11" db="EMBL/GenBank/DDBJ databases">
        <title>The macronuclear genome of Stentor coeruleus: a giant cell with tiny introns.</title>
        <authorList>
            <person name="Slabodnick M."/>
            <person name="Ruby J.G."/>
            <person name="Reiff S.B."/>
            <person name="Swart E.C."/>
            <person name="Gosai S."/>
            <person name="Prabakaran S."/>
            <person name="Witkowska E."/>
            <person name="Larue G.E."/>
            <person name="Fisher S."/>
            <person name="Freeman R.M."/>
            <person name="Gunawardena J."/>
            <person name="Chu W."/>
            <person name="Stover N.A."/>
            <person name="Gregory B.D."/>
            <person name="Nowacki M."/>
            <person name="Derisi J."/>
            <person name="Roy S.W."/>
            <person name="Marshall W.F."/>
            <person name="Sood P."/>
        </authorList>
    </citation>
    <scope>NUCLEOTIDE SEQUENCE [LARGE SCALE GENOMIC DNA]</scope>
    <source>
        <strain evidence="12">WM001</strain>
    </source>
</reference>
<dbReference type="EMBL" id="MPUH01001206">
    <property type="protein sequence ID" value="OMJ69375.1"/>
    <property type="molecule type" value="Genomic_DNA"/>
</dbReference>
<feature type="compositionally biased region" description="Basic and acidic residues" evidence="10">
    <location>
        <begin position="3216"/>
        <end position="3227"/>
    </location>
</feature>
<comment type="subcellular location">
    <subcellularLocation>
        <location evidence="1">Nucleus</location>
        <location evidence="1">Nucleolus</location>
    </subcellularLocation>
    <subcellularLocation>
        <location evidence="2">Nucleus</location>
        <location evidence="2">Nucleoplasm</location>
    </subcellularLocation>
</comment>
<name>A0A1R2AY38_9CILI</name>
<dbReference type="InterPro" id="IPR041190">
    <property type="entry name" value="Midasin_AAA_lid_5"/>
</dbReference>
<feature type="compositionally biased region" description="Acidic residues" evidence="10">
    <location>
        <begin position="3195"/>
        <end position="3215"/>
    </location>
</feature>
<dbReference type="FunFam" id="3.40.50.300:FF:001368">
    <property type="entry name" value="Midasin"/>
    <property type="match status" value="1"/>
</dbReference>
<dbReference type="InterPro" id="IPR011704">
    <property type="entry name" value="ATPase_dyneun-rel_AAA"/>
</dbReference>
<dbReference type="Pfam" id="PF17867">
    <property type="entry name" value="AAA_lid_7"/>
    <property type="match status" value="1"/>
</dbReference>
<dbReference type="CDD" id="cd00009">
    <property type="entry name" value="AAA"/>
    <property type="match status" value="2"/>
</dbReference>
<dbReference type="Gene3D" id="3.40.50.300">
    <property type="entry name" value="P-loop containing nucleotide triphosphate hydrolases"/>
    <property type="match status" value="6"/>
</dbReference>
<dbReference type="InterPro" id="IPR003593">
    <property type="entry name" value="AAA+_ATPase"/>
</dbReference>
<keyword evidence="6" id="KW-0067">ATP-binding</keyword>
<feature type="region of interest" description="Disordered" evidence="10">
    <location>
        <begin position="3401"/>
        <end position="3422"/>
    </location>
</feature>
<dbReference type="Pfam" id="PF17865">
    <property type="entry name" value="AAA_lid_5"/>
    <property type="match status" value="1"/>
</dbReference>
<proteinExistence type="inferred from homology"/>
<dbReference type="PANTHER" id="PTHR48103:SF2">
    <property type="entry name" value="MIDASIN"/>
    <property type="match status" value="1"/>
</dbReference>
<dbReference type="Pfam" id="PF07728">
    <property type="entry name" value="AAA_5"/>
    <property type="match status" value="7"/>
</dbReference>
<dbReference type="SUPFAM" id="SSF53300">
    <property type="entry name" value="vWA-like"/>
    <property type="match status" value="1"/>
</dbReference>
<keyword evidence="8" id="KW-0539">Nucleus</keyword>
<evidence type="ECO:0000256" key="4">
    <source>
        <dbReference type="ARBA" id="ARBA00017143"/>
    </source>
</evidence>
<keyword evidence="13" id="KW-1185">Reference proteome</keyword>
<keyword evidence="7" id="KW-0143">Chaperone</keyword>
<organism evidence="12 13">
    <name type="scientific">Stentor coeruleus</name>
    <dbReference type="NCBI Taxonomy" id="5963"/>
    <lineage>
        <taxon>Eukaryota</taxon>
        <taxon>Sar</taxon>
        <taxon>Alveolata</taxon>
        <taxon>Ciliophora</taxon>
        <taxon>Postciliodesmatophora</taxon>
        <taxon>Heterotrichea</taxon>
        <taxon>Heterotrichida</taxon>
        <taxon>Stentoridae</taxon>
        <taxon>Stentor</taxon>
    </lineage>
</organism>
<evidence type="ECO:0000256" key="1">
    <source>
        <dbReference type="ARBA" id="ARBA00004604"/>
    </source>
</evidence>
<dbReference type="InterPro" id="IPR036465">
    <property type="entry name" value="vWFA_dom_sf"/>
</dbReference>
<evidence type="ECO:0000256" key="8">
    <source>
        <dbReference type="ARBA" id="ARBA00023242"/>
    </source>
</evidence>
<dbReference type="GO" id="GO:0030687">
    <property type="term" value="C:preribosome, large subunit precursor"/>
    <property type="evidence" value="ECO:0007669"/>
    <property type="project" value="TreeGrafter"/>
</dbReference>
<sequence length="3747" mass="430136">MSCRKRAKIERKVYKTTEKVTSSLFKLNSCLPLSYGICILGPPSSGKSALFDIWSQEHGKDLLTVHIDSSVDSKNLIGTYVCGETPGEFIWKTGILTYAVTSGKWLLFENLDRMGDDVLALLSNLIRTNRLEIPNKNDRSQDDFKDKELGRSSIIPADGFKILATCTKPLDESSCFITINIVEFNVKELWDIRPGSLITEEFAGVFSDIHTQMGLLPGRELVTGDWEKLIKRSSWQIERIYGRKGIVNGLLTENCKENILIECLCVYSGIRDPQAVLEKITSILGLDAKSSEAFVQNRVIRVLRKEHTMEIGISPSLKVKNSIQEGLSLNAYSLKIIEKISSCVAFGESPLLVGETGCGKTSFVQFLAKFMDVKLYVHNLSQASDPSDIVGGFKPIAVSTLLMPIITYFFKTLPKISDNSVNSAVKSGIQHAFRKKNWEKCVSLLDVAVCELEKIYPSDKKVRKLWDKVQDVKRKLKNSQFAFQFVEGSLVKAMKEGSWVLLEEINLAEEEVLERLHSVLEGKGIHLIEKGEIHSVQASSGFRLFGCMNPGKQVGKKELPQSLRSKFTEILVPEMEKFEDVLEVVRFYLEGKADRRTMENIVNFYLEVRKLSKEGLIEDGCGRCPQYSMRTLCRSLRYALEFSHHYSFSVSLYNGIKVFFETPLKGSLDSLLQKLTPAPTHPQPSIEKSHLNIQGSFHERGPKSLFEDPHFILTPSVKKNLTVLSRAVIYQNNSVLLEGPTSSGKTSMVKYLAGLLGHEFVRINNHEHTDIEEYIGSYVSDSHGRLVFCEGPLVKAVRHGHFLVLDELNLAPSEVLEALNRLLDDNHELFITETQETVKPHKNFRLFATQNPTSYAGRKELSKAFRNRFVEMFVPELPDDELIKILEIKGRLAPSYALVLINIMRDLQRQRQQTRAFLGRHGFITIRDLLKIAKREPMGYEELAHFAYMVLAERLRSDEEKKLVQEVIEKHCKKAKIDIVAFYDKYFDNNYKKQVDTIIWNTHMKRLFCLVNSAISKNEPVLLVGETGCGKTSICQALAEHYIKPLRILNCHQHTETSDFIGSLRPVRNKSLLISSLLTDLSPYIPEISSYTLEDIFIKLQSLELPLDTLFLLSQRLKKAMTLFEWVDGPLVQAFIQGEYFLIDEISLADDSVLERLNSVLESERKLLIPEKAVEVVEDVGESGSEKSAGKIQVTGSEEMEAHEGFQIFGTMNPGGDYGKKELSPALRNRFTEIWVAISIEDMREIVSKKTENHKELMSFIENYNKTARVGLSLRDALTCADFMNKHISPNSLWEGLALVLPTESLPNLPQNYVVTSSQGLFGISPYYVSCSNTVSIPYSFQGPQVLKNLYSLLRAMMLSKAILLEGPPGVGKTSIIEALGKVLEIPVVRVNLSEETDLIDLLGCDLPSGDKFEWCDGVLLNAVKTGKWLILDELNLCPQQVIEGLNALLDHRATVFIPEINQEVKCAAGFRLFAAQNPVSQGGGRKGLPKSFLNRFTKIYMHDLGQEDYLAILNNLFGIENNDQIIKMSLGLKTGLDGPWEFNLRDMLRWKEGGKIEVLYYSRLRTQTQKEIFTQIYNKSFSQEFITPNPPFYRILHQAIFLSEKSFPISEIEEELIPKQLKVLKDFCDIIYNSWPVLLVGSKGCGKRTIIKIASKIFGAELIQYSLSANSDSGTLLGSFEQSENGKFEWFESSLIRAVKTGQWVLLKNCNKCPAAVLDRINSLLEPGGQLLINERGLVNGQSYVVYPHPNFRIIFSYNPMIGEVSRALRNRCVEIFMDAEYSYMDFCRIYPLSYDEYESVKENSITELAKWKYLAEVCDRKKAYEIVYNKGYCFMECENEKIFEPLKSMLIDPLRGYFNEDSWFLIRNGGIDEAKECFMSNGCVADMEDRMRYVGINKGVEVFKDLKVENVHFPVLNCLDELKFYIEMSLIVSKKFMKLERIEDLTGYWYLMKCQKPYSRYKYSKRLPQDIQEPSPIDQGLLCSWKNRLSSHVQYPYDRIDKAQKLLTVFEFNCIMNGKDIGIGVGRKVIKVIDEDFNEKEIGILASKENYQSEERLYLEEVADCYEQVLFKYLITCMDNNKDSDLSLNFYPKSYLMALWIHKQPKSSLREITLPILKAPTSGYVDFLNIYETMKDCTIIDAPKYWSIATNMLKWPKVQETSYLPTIYLDDLSQELEKTCETDQFIIKFLKLSRILGLGIWLYKLYIKINIDPCTIHSDLQDDYIKIMQIVEKNIKIRMDYHNFRMGYYWENELIKYYRKVLQTTQEKAKKNSIKVRKPEPDSGKFIEYVKNLPSYARLCTLFSQDMNKESISFLQQLLQSLIQNVGKFKTTLSLPLMESLHLMLFSLNTLTRNDRVYEKFPIELNDFPDVLIKAHLFAKHDFVESLCKRIKDAIQKPTNPEKKMQVIEIKESRTVHTVGEKDRNTNEKDIEEEEKRQVAKVFPTYSEEKAWSQVVLKQRNDIVQILYDWEFSCGNHPQELEKKFLSYLSYNYPGCSLHTSLEVHIRCCLKHYDKNIDLFNFYKDPNPGEIMRSYTPLINLAERLHELSLLFPEHAVLQDLQMLVYRVLKRPLFTTPLMQFVSAINIIVKKTEDWENFAHEGISMKKHISEIYSVLRKYQELELKSWEGILESYKRGAVEKDSKLWARLMRVIFVEKAAEKPLFEALDMYMRSSTLGVFDFRLSLLKSLIPMVLPEQRLSIYHISSYYGYFKQKYESIFSQHKEEAQNRLKEILQVAKYKMSNYLLWKDTTNKSHKQLNSMINSYKNVLKMSFEKEVLEKHWFGYEINVIEEKIKVYDEENDGNIYEDLCTEIFQRLKDLKDLSEQGGKRLALADLMKELKNLGFSPYFKKWDDSCIYELPILNPPNDADIEKAEKYFYGCVDKLNVLQFSWGKNHDLLHEDKERCFGFVTDCVHKLMTIRVQLANEFNEYYKSLELPQNLTSLLNEIKTFIENSLFTEWQNSLATSSPLPKFSTFAITNTLLDLQSAYNSLKSLSELPNQTQKSLSYIELLPNIPITKFSSSTIQNYKSLGKLAYILLSIFLSLFTQGFCIPPEEQSEKSGEDGTGLGQGRGEKNITNELEDEEQFGEKASQEENSENSQEEDKNEEAFDFKEDFKEDEERSANESEGEDRLGEAEGNEELMDKDQEVRDGEGEVRETANPEKTDEQDMREGILPEDRTGDIEDFEMQGRESEEDDEEGEESEKSEENDEKSDEMMDVDKKDQESSEDENMSEENAKDQDEEMKDMEKDEEKVGEEEKDEEEKRLEEFKSREQVKYDQSAYGNEDLPSNTEKMQEGGESTEKQGSGENIISKLKNDWSAAPQKASEVGPKSEKADQATLFDIQIVRSSDQPQGPEDPSLYSFNESHPDIAQAPSLNNPSEVPDFSAKNIQETLIEQAKQKDNLDQANPSTDNAPHKPEDIPMQPFYEMYTFKEHLVAYSSKPIQGSLPNIKPQVCEDYEILQIPGLSLNTEEWLMLEKDTHQISCDLCEQLRIILEPTKARSLKGDYKSGKRINMKKVIAYIASSFRKDKIWLRRTRETGREYQVLIAIDDSFSMNQHGLGIIAKKGLAAIAQALNKLEVGELAVAAIRSGLTLLHNFTSSFTAENGAYVLSELTFQYGREAGNDLSYTNFVTQSQVFLAKHGSNDLQLVIIISDGRLNKNKVRPCLRKSQGIFYLFVIVDNSESSIMNMKSTVVEKVEGKNKVKVYPYLEDFPFEYYVVVQSPELLVRVLADITKQWFELMRS</sequence>
<dbReference type="Proteomes" id="UP000187209">
    <property type="component" value="Unassembled WGS sequence"/>
</dbReference>
<dbReference type="GO" id="GO:0005730">
    <property type="term" value="C:nucleolus"/>
    <property type="evidence" value="ECO:0007669"/>
    <property type="project" value="UniProtKB-SubCell"/>
</dbReference>
<dbReference type="PANTHER" id="PTHR48103">
    <property type="entry name" value="MIDASIN-RELATED"/>
    <property type="match status" value="1"/>
</dbReference>
<accession>A0A1R2AY38</accession>
<dbReference type="FunFam" id="3.40.50.300:FF:000142">
    <property type="entry name" value="Midasin"/>
    <property type="match status" value="1"/>
</dbReference>
<evidence type="ECO:0000256" key="6">
    <source>
        <dbReference type="ARBA" id="ARBA00022840"/>
    </source>
</evidence>
<dbReference type="InterPro" id="IPR027417">
    <property type="entry name" value="P-loop_NTPase"/>
</dbReference>
<dbReference type="InterPro" id="IPR040848">
    <property type="entry name" value="AAA_lid_7"/>
</dbReference>
<evidence type="ECO:0000313" key="12">
    <source>
        <dbReference type="EMBL" id="OMJ69375.1"/>
    </source>
</evidence>
<feature type="compositionally biased region" description="Basic and acidic residues" evidence="10">
    <location>
        <begin position="3295"/>
        <end position="3304"/>
    </location>
</feature>
<dbReference type="FunFam" id="3.40.50.300:FF:001053">
    <property type="entry name" value="Midasin"/>
    <property type="match status" value="1"/>
</dbReference>
<evidence type="ECO:0000313" key="13">
    <source>
        <dbReference type="Proteomes" id="UP000187209"/>
    </source>
</evidence>
<gene>
    <name evidence="12" type="ORF">SteCoe_32920</name>
</gene>
<feature type="compositionally biased region" description="Basic and acidic residues" evidence="10">
    <location>
        <begin position="3109"/>
        <end position="3137"/>
    </location>
</feature>
<dbReference type="InterPro" id="IPR002035">
    <property type="entry name" value="VWF_A"/>
</dbReference>
<dbReference type="FunFam" id="3.40.50.300:FF:001384">
    <property type="entry name" value="Midasin"/>
    <property type="match status" value="1"/>
</dbReference>
<dbReference type="GO" id="GO:0005524">
    <property type="term" value="F:ATP binding"/>
    <property type="evidence" value="ECO:0007669"/>
    <property type="project" value="UniProtKB-KW"/>
</dbReference>
<dbReference type="OrthoDB" id="5186at2759"/>
<feature type="compositionally biased region" description="Basic and acidic residues" evidence="10">
    <location>
        <begin position="3264"/>
        <end position="3278"/>
    </location>
</feature>
<evidence type="ECO:0000256" key="7">
    <source>
        <dbReference type="ARBA" id="ARBA00023186"/>
    </source>
</evidence>
<protein>
    <recommendedName>
        <fullName evidence="4">Midasin</fullName>
    </recommendedName>
    <alternativeName>
        <fullName evidence="9">MIDAS-containing protein</fullName>
    </alternativeName>
</protein>
<feature type="domain" description="VWFA" evidence="11">
    <location>
        <begin position="3547"/>
        <end position="3737"/>
    </location>
</feature>
<dbReference type="PROSITE" id="PS50234">
    <property type="entry name" value="VWFA"/>
    <property type="match status" value="1"/>
</dbReference>
<evidence type="ECO:0000256" key="5">
    <source>
        <dbReference type="ARBA" id="ARBA00022741"/>
    </source>
</evidence>
<evidence type="ECO:0000256" key="3">
    <source>
        <dbReference type="ARBA" id="ARBA00007188"/>
    </source>
</evidence>
<dbReference type="GO" id="GO:0000055">
    <property type="term" value="P:ribosomal large subunit export from nucleus"/>
    <property type="evidence" value="ECO:0007669"/>
    <property type="project" value="TreeGrafter"/>
</dbReference>
<dbReference type="SMART" id="SM00382">
    <property type="entry name" value="AAA"/>
    <property type="match status" value="5"/>
</dbReference>
<evidence type="ECO:0000256" key="9">
    <source>
        <dbReference type="ARBA" id="ARBA00077000"/>
    </source>
</evidence>
<comment type="similarity">
    <text evidence="3">Belongs to the midasin family.</text>
</comment>
<evidence type="ECO:0000259" key="11">
    <source>
        <dbReference type="PROSITE" id="PS50234"/>
    </source>
</evidence>
<feature type="compositionally biased region" description="Acidic residues" evidence="10">
    <location>
        <begin position="3097"/>
        <end position="3108"/>
    </location>
</feature>
<evidence type="ECO:0000256" key="2">
    <source>
        <dbReference type="ARBA" id="ARBA00004642"/>
    </source>
</evidence>
<comment type="caution">
    <text evidence="12">The sequence shown here is derived from an EMBL/GenBank/DDBJ whole genome shotgun (WGS) entry which is preliminary data.</text>
</comment>
<dbReference type="GO" id="GO:0000027">
    <property type="term" value="P:ribosomal large subunit assembly"/>
    <property type="evidence" value="ECO:0007669"/>
    <property type="project" value="TreeGrafter"/>
</dbReference>
<dbReference type="GO" id="GO:0016887">
    <property type="term" value="F:ATP hydrolysis activity"/>
    <property type="evidence" value="ECO:0007669"/>
    <property type="project" value="InterPro"/>
</dbReference>
<keyword evidence="5" id="KW-0547">Nucleotide-binding</keyword>
<feature type="compositionally biased region" description="Basic and acidic residues" evidence="10">
    <location>
        <begin position="3144"/>
        <end position="3194"/>
    </location>
</feature>
<dbReference type="SUPFAM" id="SSF52540">
    <property type="entry name" value="P-loop containing nucleoside triphosphate hydrolases"/>
    <property type="match status" value="6"/>
</dbReference>